<evidence type="ECO:0000256" key="1">
    <source>
        <dbReference type="SAM" id="MobiDB-lite"/>
    </source>
</evidence>
<dbReference type="InterPro" id="IPR038731">
    <property type="entry name" value="RgtA/B/C-like"/>
</dbReference>
<feature type="transmembrane region" description="Helical" evidence="2">
    <location>
        <begin position="36"/>
        <end position="65"/>
    </location>
</feature>
<feature type="transmembrane region" description="Helical" evidence="2">
    <location>
        <begin position="311"/>
        <end position="327"/>
    </location>
</feature>
<keyword evidence="2" id="KW-0812">Transmembrane</keyword>
<feature type="transmembrane region" description="Helical" evidence="2">
    <location>
        <begin position="358"/>
        <end position="385"/>
    </location>
</feature>
<protein>
    <submittedName>
        <fullName evidence="4">4-amino-4-deoxy-L-arabinose transferase-like glycosyltransferase</fullName>
    </submittedName>
</protein>
<evidence type="ECO:0000313" key="5">
    <source>
        <dbReference type="Proteomes" id="UP000295818"/>
    </source>
</evidence>
<feature type="transmembrane region" description="Helical" evidence="2">
    <location>
        <begin position="241"/>
        <end position="262"/>
    </location>
</feature>
<reference evidence="4 5" key="1">
    <citation type="journal article" date="2015" name="Stand. Genomic Sci.">
        <title>Genomic Encyclopedia of Bacterial and Archaeal Type Strains, Phase III: the genomes of soil and plant-associated and newly described type strains.</title>
        <authorList>
            <person name="Whitman W.B."/>
            <person name="Woyke T."/>
            <person name="Klenk H.P."/>
            <person name="Zhou Y."/>
            <person name="Lilburn T.G."/>
            <person name="Beck B.J."/>
            <person name="De Vos P."/>
            <person name="Vandamme P."/>
            <person name="Eisen J.A."/>
            <person name="Garrity G."/>
            <person name="Hugenholtz P."/>
            <person name="Kyrpides N.C."/>
        </authorList>
    </citation>
    <scope>NUCLEOTIDE SEQUENCE [LARGE SCALE GENOMIC DNA]</scope>
    <source>
        <strain evidence="4 5">VKM Ac-2538</strain>
    </source>
</reference>
<keyword evidence="2" id="KW-0472">Membrane</keyword>
<feature type="domain" description="Glycosyltransferase RgtA/B/C/D-like" evidence="3">
    <location>
        <begin position="128"/>
        <end position="253"/>
    </location>
</feature>
<feature type="transmembrane region" description="Helical" evidence="2">
    <location>
        <begin position="149"/>
        <end position="168"/>
    </location>
</feature>
<dbReference type="EMBL" id="SLWM01000019">
    <property type="protein sequence ID" value="TCO14905.1"/>
    <property type="molecule type" value="Genomic_DNA"/>
</dbReference>
<name>A0ABY2BBG4_9ACTN</name>
<evidence type="ECO:0000256" key="2">
    <source>
        <dbReference type="SAM" id="Phobius"/>
    </source>
</evidence>
<accession>A0ABY2BBG4</accession>
<feature type="transmembrane region" description="Helical" evidence="2">
    <location>
        <begin position="397"/>
        <end position="418"/>
    </location>
</feature>
<proteinExistence type="predicted"/>
<feature type="transmembrane region" description="Helical" evidence="2">
    <location>
        <begin position="334"/>
        <end position="352"/>
    </location>
</feature>
<evidence type="ECO:0000259" key="3">
    <source>
        <dbReference type="Pfam" id="PF13231"/>
    </source>
</evidence>
<evidence type="ECO:0000313" key="4">
    <source>
        <dbReference type="EMBL" id="TCO14905.1"/>
    </source>
</evidence>
<organism evidence="4 5">
    <name type="scientific">Kribbella orskensis</name>
    <dbReference type="NCBI Taxonomy" id="2512216"/>
    <lineage>
        <taxon>Bacteria</taxon>
        <taxon>Bacillati</taxon>
        <taxon>Actinomycetota</taxon>
        <taxon>Actinomycetes</taxon>
        <taxon>Propionibacteriales</taxon>
        <taxon>Kribbellaceae</taxon>
        <taxon>Kribbella</taxon>
    </lineage>
</organism>
<dbReference type="Proteomes" id="UP000295818">
    <property type="component" value="Unassembled WGS sequence"/>
</dbReference>
<dbReference type="RefSeq" id="WP_132333424.1">
    <property type="nucleotide sequence ID" value="NZ_SLWM01000019.1"/>
</dbReference>
<dbReference type="Pfam" id="PF13231">
    <property type="entry name" value="PMT_2"/>
    <property type="match status" value="1"/>
</dbReference>
<gene>
    <name evidence="4" type="ORF">EV644_11917</name>
</gene>
<feature type="transmembrane region" description="Helical" evidence="2">
    <location>
        <begin position="123"/>
        <end position="143"/>
    </location>
</feature>
<keyword evidence="5" id="KW-1185">Reference proteome</keyword>
<sequence length="544" mass="59264">MTGATTLDVPDLTPDGSGDARAPSLRRRIRRDCQAWIGRHLISLVIVLPLLAVVGAVHGIGMAAFPRFVDDPGTYLSQAWSLQYEHRLSPYSYFYDHAPAGWIQIAAWSALTNGFNRYDSAIAFGNECMLIAKVVSSALLFVLGRRLGFGRVAATGAALLFGLCPLALVYGRWTFLDNLVTPWLLLAFVLAYSPRRSIAAAVGATLAFGMAALTKETALVVLPAFAWALLQNLDRRNRAHLLVTSAFAGILLMALYPLMALFKGELLPGPGHNSLVGTAVWQLADRAASGSVLDPHSATADQLHGWLQYDRWLLLLGLAAIPVALLVRRLRPVALVLVIQWLVMVRGGYVPFMHVINLLPWSALLVAGAVSTVAGTQALVPTGWLRARASSGAAHGVRIGVAGLLALGLVGVATASWAPRLRQMTTVSQEQPLRSATTWLADNVARNKVVVVHDSIWTDLVHRYGFNPRPVMIYKLDSDPAVRDNLARIDYLVLPDWYYGTSEAPQKYPTLTEARKHAVEVASFGAGPDRVRIYRVSDHWRPSK</sequence>
<feature type="region of interest" description="Disordered" evidence="1">
    <location>
        <begin position="1"/>
        <end position="23"/>
    </location>
</feature>
<comment type="caution">
    <text evidence="4">The sequence shown here is derived from an EMBL/GenBank/DDBJ whole genome shotgun (WGS) entry which is preliminary data.</text>
</comment>
<feature type="transmembrane region" description="Helical" evidence="2">
    <location>
        <begin position="198"/>
        <end position="229"/>
    </location>
</feature>
<keyword evidence="2" id="KW-1133">Transmembrane helix</keyword>